<dbReference type="EMBL" id="UAWL01000006">
    <property type="protein sequence ID" value="SQB98160.1"/>
    <property type="molecule type" value="Genomic_DNA"/>
</dbReference>
<dbReference type="NCBIfam" id="TIGR00566">
    <property type="entry name" value="trpG_papA"/>
    <property type="match status" value="1"/>
</dbReference>
<dbReference type="InterPro" id="IPR050472">
    <property type="entry name" value="Anth_synth/Amidotransfase"/>
</dbReference>
<gene>
    <name evidence="3" type="primary">pabA</name>
    <name evidence="3" type="ORF">NCTC13102_00611</name>
</gene>
<dbReference type="GO" id="GO:0004049">
    <property type="term" value="F:anthranilate synthase activity"/>
    <property type="evidence" value="ECO:0007669"/>
    <property type="project" value="TreeGrafter"/>
</dbReference>
<feature type="domain" description="Glutamine amidotransferase" evidence="2">
    <location>
        <begin position="4"/>
        <end position="189"/>
    </location>
</feature>
<dbReference type="PRINTS" id="PR00097">
    <property type="entry name" value="ANTSNTHASEII"/>
</dbReference>
<proteinExistence type="predicted"/>
<evidence type="ECO:0000256" key="1">
    <source>
        <dbReference type="ARBA" id="ARBA00022962"/>
    </source>
</evidence>
<evidence type="ECO:0000313" key="4">
    <source>
        <dbReference type="Proteomes" id="UP000250166"/>
    </source>
</evidence>
<dbReference type="InterPro" id="IPR029062">
    <property type="entry name" value="Class_I_gatase-like"/>
</dbReference>
<dbReference type="RefSeq" id="WP_023949999.1">
    <property type="nucleotide sequence ID" value="NZ_UAWL01000006.1"/>
</dbReference>
<dbReference type="PANTHER" id="PTHR43418:SF4">
    <property type="entry name" value="MULTIFUNCTIONAL TRYPTOPHAN BIOSYNTHESIS PROTEIN"/>
    <property type="match status" value="1"/>
</dbReference>
<dbReference type="GO" id="GO:0000162">
    <property type="term" value="P:L-tryptophan biosynthetic process"/>
    <property type="evidence" value="ECO:0007669"/>
    <property type="project" value="TreeGrafter"/>
</dbReference>
<organism evidence="3 4">
    <name type="scientific">Helicobacter fennelliae</name>
    <dbReference type="NCBI Taxonomy" id="215"/>
    <lineage>
        <taxon>Bacteria</taxon>
        <taxon>Pseudomonadati</taxon>
        <taxon>Campylobacterota</taxon>
        <taxon>Epsilonproteobacteria</taxon>
        <taxon>Campylobacterales</taxon>
        <taxon>Helicobacteraceae</taxon>
        <taxon>Helicobacter</taxon>
    </lineage>
</organism>
<dbReference type="EC" id="2.6.1.85" evidence="3"/>
<keyword evidence="1 3" id="KW-0315">Glutamine amidotransferase</keyword>
<evidence type="ECO:0000313" key="3">
    <source>
        <dbReference type="EMBL" id="SQB98160.1"/>
    </source>
</evidence>
<dbReference type="GO" id="GO:0005829">
    <property type="term" value="C:cytosol"/>
    <property type="evidence" value="ECO:0007669"/>
    <property type="project" value="TreeGrafter"/>
</dbReference>
<dbReference type="PROSITE" id="PS51273">
    <property type="entry name" value="GATASE_TYPE_1"/>
    <property type="match status" value="1"/>
</dbReference>
<evidence type="ECO:0000259" key="2">
    <source>
        <dbReference type="Pfam" id="PF00117"/>
    </source>
</evidence>
<dbReference type="InterPro" id="IPR017926">
    <property type="entry name" value="GATASE"/>
</dbReference>
<dbReference type="SUPFAM" id="SSF52317">
    <property type="entry name" value="Class I glutamine amidotransferase-like"/>
    <property type="match status" value="1"/>
</dbReference>
<dbReference type="Pfam" id="PF00117">
    <property type="entry name" value="GATase"/>
    <property type="match status" value="1"/>
</dbReference>
<dbReference type="Proteomes" id="UP000250166">
    <property type="component" value="Unassembled WGS sequence"/>
</dbReference>
<accession>A0A2X3DIQ2</accession>
<dbReference type="GO" id="GO:0046820">
    <property type="term" value="F:4-amino-4-deoxychorismate synthase activity"/>
    <property type="evidence" value="ECO:0007669"/>
    <property type="project" value="UniProtKB-EC"/>
</dbReference>
<name>A0A2X3DIQ2_9HELI</name>
<dbReference type="PRINTS" id="PR00096">
    <property type="entry name" value="GATASE"/>
</dbReference>
<dbReference type="InterPro" id="IPR006221">
    <property type="entry name" value="TrpG/PapA_dom"/>
</dbReference>
<reference evidence="3 4" key="1">
    <citation type="submission" date="2018-06" db="EMBL/GenBank/DDBJ databases">
        <authorList>
            <consortium name="Pathogen Informatics"/>
            <person name="Doyle S."/>
        </authorList>
    </citation>
    <scope>NUCLEOTIDE SEQUENCE [LARGE SCALE GENOMIC DNA]</scope>
    <source>
        <strain evidence="3 4">NCTC13102</strain>
    </source>
</reference>
<dbReference type="PANTHER" id="PTHR43418">
    <property type="entry name" value="MULTIFUNCTIONAL TRYPTOPHAN BIOSYNTHESIS PROTEIN-RELATED"/>
    <property type="match status" value="1"/>
</dbReference>
<dbReference type="CDD" id="cd01743">
    <property type="entry name" value="GATase1_Anthranilate_Synthase"/>
    <property type="match status" value="1"/>
</dbReference>
<sequence length="191" mass="21386">MKLLLIDNYDSFTYNIYYYLYELGIKPQVCKNDFAKSLQEVRDFVDSFDYIVISPGFGSPKDSGLSIPIIQAFAPHKKILGVCLGHQCIATAFGGKVEKMPTPMHAKSTSCFFTPNALCNGISSPFQVALYHSLFVSELGECQELGFAHIKGLKIPMILKHKHYQTYGVQFHPESILGHNGKMILKNFLAL</sequence>
<dbReference type="AlphaFoldDB" id="A0A2X3DIQ2"/>
<keyword evidence="3" id="KW-0808">Transferase</keyword>
<protein>
    <submittedName>
        <fullName evidence="3">Para-aminobenzoate synthase glutamine amidotransferase component II</fullName>
        <ecNumber evidence="3">2.6.1.85</ecNumber>
    </submittedName>
</protein>
<keyword evidence="3" id="KW-0032">Aminotransferase</keyword>
<dbReference type="Gene3D" id="3.40.50.880">
    <property type="match status" value="1"/>
</dbReference>